<keyword evidence="1" id="KW-0472">Membrane</keyword>
<dbReference type="AlphaFoldDB" id="A0A0G3H2S2"/>
<feature type="domain" description="DUF1707" evidence="2">
    <location>
        <begin position="12"/>
        <end position="63"/>
    </location>
</feature>
<evidence type="ECO:0000256" key="1">
    <source>
        <dbReference type="SAM" id="Phobius"/>
    </source>
</evidence>
<name>A0A0G3H2S2_9CORY</name>
<dbReference type="InterPro" id="IPR012551">
    <property type="entry name" value="DUF1707_SHOCT-like"/>
</dbReference>
<sequence>MGMSHPFNPDYRISDTERQQAMEDLGAHFAAGRLTMEEYDERLTQIAQSVMKSDLYPVFDDLPTSISPIGGTAVEASYSVREIDELRSRGRNVRLGILGLAAVLGFTLEALVMPATPIFLFTIVPVTFIVLYVLKLGPKEWHTPSSAKLERARLRELKLSQSKRLMELEIANAQMRAEQKAIRQQRQAELTNNAMDLANQAIRKWRQRK</sequence>
<dbReference type="PATRIC" id="fig|571915.4.peg.2987"/>
<dbReference type="EMBL" id="CP011542">
    <property type="protein sequence ID" value="AKK07075.1"/>
    <property type="molecule type" value="Genomic_DNA"/>
</dbReference>
<accession>A0A0G3H2S2</accession>
<dbReference type="KEGG" id="cmv:CMUST_13905"/>
<evidence type="ECO:0000313" key="3">
    <source>
        <dbReference type="EMBL" id="AKK07075.1"/>
    </source>
</evidence>
<evidence type="ECO:0000259" key="2">
    <source>
        <dbReference type="Pfam" id="PF08044"/>
    </source>
</evidence>
<evidence type="ECO:0000313" key="4">
    <source>
        <dbReference type="Proteomes" id="UP000035199"/>
    </source>
</evidence>
<reference evidence="4" key="2">
    <citation type="submission" date="2015-05" db="EMBL/GenBank/DDBJ databases">
        <title>Complete genome sequence of Corynebacterium mustelae DSM 45274, isolated from various tissues of a male ferret with lethal sepsis.</title>
        <authorList>
            <person name="Ruckert C."/>
            <person name="Albersmeier A."/>
            <person name="Winkler A."/>
            <person name="Tauch A."/>
        </authorList>
    </citation>
    <scope>NUCLEOTIDE SEQUENCE [LARGE SCALE GENOMIC DNA]</scope>
    <source>
        <strain evidence="4">DSM 45274</strain>
    </source>
</reference>
<dbReference type="Proteomes" id="UP000035199">
    <property type="component" value="Chromosome"/>
</dbReference>
<dbReference type="Pfam" id="PF08044">
    <property type="entry name" value="DUF1707"/>
    <property type="match status" value="1"/>
</dbReference>
<gene>
    <name evidence="3" type="ORF">CMUST_13905</name>
</gene>
<protein>
    <submittedName>
        <fullName evidence="3">Putative DUF1707 family protein</fullName>
    </submittedName>
</protein>
<reference evidence="3 4" key="1">
    <citation type="journal article" date="2015" name="Genome Announc.">
        <title>Complete Genome Sequence of the Type Strain Corynebacterium mustelae DSM 45274, Isolated from Various Tissues of a Male Ferret with Lethal Sepsis.</title>
        <authorList>
            <person name="Ruckert C."/>
            <person name="Eimer J."/>
            <person name="Winkler A."/>
            <person name="Tauch A."/>
        </authorList>
    </citation>
    <scope>NUCLEOTIDE SEQUENCE [LARGE SCALE GENOMIC DNA]</scope>
    <source>
        <strain evidence="3 4">DSM 45274</strain>
    </source>
</reference>
<organism evidence="3 4">
    <name type="scientific">Corynebacterium mustelae</name>
    <dbReference type="NCBI Taxonomy" id="571915"/>
    <lineage>
        <taxon>Bacteria</taxon>
        <taxon>Bacillati</taxon>
        <taxon>Actinomycetota</taxon>
        <taxon>Actinomycetes</taxon>
        <taxon>Mycobacteriales</taxon>
        <taxon>Corynebacteriaceae</taxon>
        <taxon>Corynebacterium</taxon>
    </lineage>
</organism>
<dbReference type="STRING" id="571915.CMUST_13905"/>
<proteinExistence type="predicted"/>
<keyword evidence="1" id="KW-0812">Transmembrane</keyword>
<feature type="transmembrane region" description="Helical" evidence="1">
    <location>
        <begin position="118"/>
        <end position="134"/>
    </location>
</feature>
<keyword evidence="1" id="KW-1133">Transmembrane helix</keyword>
<keyword evidence="4" id="KW-1185">Reference proteome</keyword>